<feature type="domain" description="Survival protein SurE-like phosphatase/nucleotidase" evidence="8">
    <location>
        <begin position="5"/>
        <end position="188"/>
    </location>
</feature>
<dbReference type="GO" id="GO:0046872">
    <property type="term" value="F:metal ion binding"/>
    <property type="evidence" value="ECO:0007669"/>
    <property type="project" value="UniProtKB-UniRule"/>
</dbReference>
<comment type="caution">
    <text evidence="9">The sequence shown here is derived from an EMBL/GenBank/DDBJ whole genome shotgun (WGS) entry which is preliminary data.</text>
</comment>
<evidence type="ECO:0000256" key="5">
    <source>
        <dbReference type="ARBA" id="ARBA00022741"/>
    </source>
</evidence>
<comment type="function">
    <text evidence="7">Nucleotidase that shows phosphatase activity on nucleoside 5'-monophosphates.</text>
</comment>
<evidence type="ECO:0000256" key="1">
    <source>
        <dbReference type="ARBA" id="ARBA00000815"/>
    </source>
</evidence>
<dbReference type="HAMAP" id="MF_00060">
    <property type="entry name" value="SurE"/>
    <property type="match status" value="1"/>
</dbReference>
<dbReference type="NCBIfam" id="TIGR00087">
    <property type="entry name" value="surE"/>
    <property type="match status" value="1"/>
</dbReference>
<evidence type="ECO:0000256" key="6">
    <source>
        <dbReference type="ARBA" id="ARBA00022801"/>
    </source>
</evidence>
<dbReference type="Gene3D" id="3.40.1210.10">
    <property type="entry name" value="Survival protein SurE-like phosphatase/nucleotidase"/>
    <property type="match status" value="1"/>
</dbReference>
<dbReference type="EC" id="3.1.3.5" evidence="7"/>
<reference evidence="9 10" key="1">
    <citation type="submission" date="2020-08" db="EMBL/GenBank/DDBJ databases">
        <title>Genomic Encyclopedia of Type Strains, Phase IV (KMG-IV): sequencing the most valuable type-strain genomes for metagenomic binning, comparative biology and taxonomic classification.</title>
        <authorList>
            <person name="Goeker M."/>
        </authorList>
    </citation>
    <scope>NUCLEOTIDE SEQUENCE [LARGE SCALE GENOMIC DNA]</scope>
    <source>
        <strain evidence="9 10">DSM 27471</strain>
    </source>
</reference>
<dbReference type="EMBL" id="JACHYB010000002">
    <property type="protein sequence ID" value="MBB3187886.1"/>
    <property type="molecule type" value="Genomic_DNA"/>
</dbReference>
<dbReference type="Proteomes" id="UP000544222">
    <property type="component" value="Unassembled WGS sequence"/>
</dbReference>
<protein>
    <recommendedName>
        <fullName evidence="7">5'-nucleotidase SurE</fullName>
        <ecNumber evidence="7">3.1.3.5</ecNumber>
    </recommendedName>
    <alternativeName>
        <fullName evidence="7">Nucleoside 5'-monophosphate phosphohydrolase</fullName>
    </alternativeName>
</protein>
<evidence type="ECO:0000259" key="8">
    <source>
        <dbReference type="Pfam" id="PF01975"/>
    </source>
</evidence>
<dbReference type="NCBIfam" id="NF001492">
    <property type="entry name" value="PRK00346.2-2"/>
    <property type="match status" value="1"/>
</dbReference>
<dbReference type="AlphaFoldDB" id="A0A7W5DRS3"/>
<dbReference type="GO" id="GO:0008253">
    <property type="term" value="F:5'-nucleotidase activity"/>
    <property type="evidence" value="ECO:0007669"/>
    <property type="project" value="UniProtKB-UniRule"/>
</dbReference>
<proteinExistence type="inferred from homology"/>
<dbReference type="InterPro" id="IPR030048">
    <property type="entry name" value="SurE"/>
</dbReference>
<keyword evidence="6 7" id="KW-0378">Hydrolase</keyword>
<evidence type="ECO:0000256" key="7">
    <source>
        <dbReference type="HAMAP-Rule" id="MF_00060"/>
    </source>
</evidence>
<dbReference type="InterPro" id="IPR002828">
    <property type="entry name" value="SurE-like_Pase/nucleotidase"/>
</dbReference>
<evidence type="ECO:0000256" key="4">
    <source>
        <dbReference type="ARBA" id="ARBA00022723"/>
    </source>
</evidence>
<evidence type="ECO:0000313" key="9">
    <source>
        <dbReference type="EMBL" id="MBB3187886.1"/>
    </source>
</evidence>
<feature type="binding site" evidence="7">
    <location>
        <position position="41"/>
    </location>
    <ligand>
        <name>a divalent metal cation</name>
        <dbReference type="ChEBI" id="CHEBI:60240"/>
    </ligand>
</feature>
<accession>A0A7W5DRS3</accession>
<comment type="subcellular location">
    <subcellularLocation>
        <location evidence="7">Cytoplasm</location>
    </subcellularLocation>
</comment>
<dbReference type="PANTHER" id="PTHR30457">
    <property type="entry name" value="5'-NUCLEOTIDASE SURE"/>
    <property type="match status" value="1"/>
</dbReference>
<dbReference type="PANTHER" id="PTHR30457:SF12">
    <property type="entry name" value="5'_3'-NUCLEOTIDASE SURE"/>
    <property type="match status" value="1"/>
</dbReference>
<comment type="cofactor">
    <cofactor evidence="7">
        <name>a divalent metal cation</name>
        <dbReference type="ChEBI" id="CHEBI:60240"/>
    </cofactor>
    <text evidence="7">Binds 1 divalent metal cation per subunit.</text>
</comment>
<dbReference type="SUPFAM" id="SSF64167">
    <property type="entry name" value="SurE-like"/>
    <property type="match status" value="1"/>
</dbReference>
<feature type="binding site" evidence="7">
    <location>
        <position position="10"/>
    </location>
    <ligand>
        <name>a divalent metal cation</name>
        <dbReference type="ChEBI" id="CHEBI:60240"/>
    </ligand>
</feature>
<sequence>MRPSILITNDDGLMAKGLQELIEAMKPLGDLVVVAPDSPRSGMSSAITVNIPTRLHKISEEKGVVRYRCSGTPVDCVKLGLHILFPNKAPDLLVTGINHGTNSSISVVYSGTMGAAIEGCINEVPSIGFSLCNHQPDADFSKVLPSVSSIARNVLEHGLPEGVCLNVNMPDVEPQGVKVCRQTSGRWTEEFVRHVDPHGHPYFWLTGNFSNDEPHAMDTDEWALANNYIAIVPTKIDMTAYDAMDAIKSWQF</sequence>
<feature type="binding site" evidence="7">
    <location>
        <position position="98"/>
    </location>
    <ligand>
        <name>a divalent metal cation</name>
        <dbReference type="ChEBI" id="CHEBI:60240"/>
    </ligand>
</feature>
<keyword evidence="5 7" id="KW-0547">Nucleotide-binding</keyword>
<dbReference type="GO" id="GO:0004309">
    <property type="term" value="F:exopolyphosphatase activity"/>
    <property type="evidence" value="ECO:0007669"/>
    <property type="project" value="TreeGrafter"/>
</dbReference>
<name>A0A7W5DRS3_9PORP</name>
<feature type="binding site" evidence="7">
    <location>
        <position position="11"/>
    </location>
    <ligand>
        <name>a divalent metal cation</name>
        <dbReference type="ChEBI" id="CHEBI:60240"/>
    </ligand>
</feature>
<dbReference type="GO" id="GO:0008254">
    <property type="term" value="F:3'-nucleotidase activity"/>
    <property type="evidence" value="ECO:0007669"/>
    <property type="project" value="TreeGrafter"/>
</dbReference>
<comment type="similarity">
    <text evidence="2 7">Belongs to the SurE nucleotidase family.</text>
</comment>
<evidence type="ECO:0000256" key="2">
    <source>
        <dbReference type="ARBA" id="ARBA00011062"/>
    </source>
</evidence>
<keyword evidence="3 7" id="KW-0963">Cytoplasm</keyword>
<dbReference type="InterPro" id="IPR036523">
    <property type="entry name" value="SurE-like_sf"/>
</dbReference>
<evidence type="ECO:0000256" key="3">
    <source>
        <dbReference type="ARBA" id="ARBA00022490"/>
    </source>
</evidence>
<keyword evidence="4 7" id="KW-0479">Metal-binding</keyword>
<dbReference type="GO" id="GO:0005737">
    <property type="term" value="C:cytoplasm"/>
    <property type="evidence" value="ECO:0007669"/>
    <property type="project" value="UniProtKB-SubCell"/>
</dbReference>
<comment type="catalytic activity">
    <reaction evidence="1 7">
        <text>a ribonucleoside 5'-phosphate + H2O = a ribonucleoside + phosphate</text>
        <dbReference type="Rhea" id="RHEA:12484"/>
        <dbReference type="ChEBI" id="CHEBI:15377"/>
        <dbReference type="ChEBI" id="CHEBI:18254"/>
        <dbReference type="ChEBI" id="CHEBI:43474"/>
        <dbReference type="ChEBI" id="CHEBI:58043"/>
        <dbReference type="EC" id="3.1.3.5"/>
    </reaction>
</comment>
<dbReference type="RefSeq" id="WP_183413700.1">
    <property type="nucleotide sequence ID" value="NZ_JACHYB010000002.1"/>
</dbReference>
<keyword evidence="10" id="KW-1185">Reference proteome</keyword>
<evidence type="ECO:0000313" key="10">
    <source>
        <dbReference type="Proteomes" id="UP000544222"/>
    </source>
</evidence>
<gene>
    <name evidence="7" type="primary">surE</name>
    <name evidence="9" type="ORF">FHX64_002084</name>
</gene>
<dbReference type="GO" id="GO:0000166">
    <property type="term" value="F:nucleotide binding"/>
    <property type="evidence" value="ECO:0007669"/>
    <property type="project" value="UniProtKB-KW"/>
</dbReference>
<dbReference type="Pfam" id="PF01975">
    <property type="entry name" value="SurE"/>
    <property type="match status" value="1"/>
</dbReference>
<organism evidence="9 10">
    <name type="scientific">Microbacter margulisiae</name>
    <dbReference type="NCBI Taxonomy" id="1350067"/>
    <lineage>
        <taxon>Bacteria</taxon>
        <taxon>Pseudomonadati</taxon>
        <taxon>Bacteroidota</taxon>
        <taxon>Bacteroidia</taxon>
        <taxon>Bacteroidales</taxon>
        <taxon>Porphyromonadaceae</taxon>
        <taxon>Microbacter</taxon>
    </lineage>
</organism>